<protein>
    <submittedName>
        <fullName evidence="4">Cell surface protein SprA</fullName>
    </submittedName>
</protein>
<name>A0A378U3G3_MYROD</name>
<feature type="chain" id="PRO_5016615924" evidence="2">
    <location>
        <begin position="28"/>
        <end position="2456"/>
    </location>
</feature>
<gene>
    <name evidence="4" type="ORF">NCTC11179_03336</name>
</gene>
<organism evidence="4 5">
    <name type="scientific">Myroides odoratus</name>
    <name type="common">Flavobacterium odoratum</name>
    <dbReference type="NCBI Taxonomy" id="256"/>
    <lineage>
        <taxon>Bacteria</taxon>
        <taxon>Pseudomonadati</taxon>
        <taxon>Bacteroidota</taxon>
        <taxon>Flavobacteriia</taxon>
        <taxon>Flavobacteriales</taxon>
        <taxon>Flavobacteriaceae</taxon>
        <taxon>Myroides</taxon>
    </lineage>
</organism>
<evidence type="ECO:0000259" key="3">
    <source>
        <dbReference type="Pfam" id="PF14349"/>
    </source>
</evidence>
<feature type="compositionally biased region" description="Polar residues" evidence="1">
    <location>
        <begin position="1206"/>
        <end position="1221"/>
    </location>
</feature>
<dbReference type="Proteomes" id="UP000255024">
    <property type="component" value="Unassembled WGS sequence"/>
</dbReference>
<feature type="domain" description="Gliding motility protein SprA N-terminal" evidence="3">
    <location>
        <begin position="57"/>
        <end position="454"/>
    </location>
</feature>
<feature type="region of interest" description="Disordered" evidence="1">
    <location>
        <begin position="1206"/>
        <end position="1228"/>
    </location>
</feature>
<feature type="signal peptide" evidence="2">
    <location>
        <begin position="1"/>
        <end position="27"/>
    </location>
</feature>
<dbReference type="InterPro" id="IPR025684">
    <property type="entry name" value="SprA_N_dom"/>
</dbReference>
<evidence type="ECO:0000313" key="5">
    <source>
        <dbReference type="Proteomes" id="UP000255024"/>
    </source>
</evidence>
<reference evidence="4 5" key="1">
    <citation type="submission" date="2018-06" db="EMBL/GenBank/DDBJ databases">
        <authorList>
            <consortium name="Pathogen Informatics"/>
            <person name="Doyle S."/>
        </authorList>
    </citation>
    <scope>NUCLEOTIDE SEQUENCE [LARGE SCALE GENOMIC DNA]</scope>
    <source>
        <strain evidence="4 5">NCTC11179</strain>
    </source>
</reference>
<keyword evidence="5" id="KW-1185">Reference proteome</keyword>
<feature type="domain" description="Gliding motility protein SprA N-terminal" evidence="3">
    <location>
        <begin position="1178"/>
        <end position="1683"/>
    </location>
</feature>
<keyword evidence="2" id="KW-0732">Signal</keyword>
<dbReference type="Pfam" id="PF14349">
    <property type="entry name" value="SprA_N"/>
    <property type="match status" value="2"/>
</dbReference>
<proteinExistence type="predicted"/>
<evidence type="ECO:0000313" key="4">
    <source>
        <dbReference type="EMBL" id="STZ69819.1"/>
    </source>
</evidence>
<evidence type="ECO:0000256" key="2">
    <source>
        <dbReference type="SAM" id="SignalP"/>
    </source>
</evidence>
<dbReference type="RefSeq" id="WP_115092449.1">
    <property type="nucleotide sequence ID" value="NZ_CP068107.1"/>
</dbReference>
<sequence length="2456" mass="277333">MGGFFVFHRKLAFCLLFVLCSTWSGLAQNNALNQPNDSIPQPAYDMGNIALPDPEIIKESYSYDPLTDQYYYTKVVSDFNLSLPLILSRQEYEKILMRAEMRRYFSQKFNAVNGTLEDPAAQRDMLPRYYVNSKLFSGIFGSNEIDVKPTGSVEFDMGIRHTKQENPLMSSRNRKSTTFDFDQRISMGLQGMVGTRLAVNANYDTQASFDFQNIMKLEYAPDEDDIVQKVEVGNVSMPISGSLIRGAQSLFGVKTELKFGKTTITGVFSEQKSQTTSVNAEGGGMLEDFELYALDYDEDRHFFLSQYFRSKYDEALKNYPYINSRVRITRVEVWVTNRYNRVSQTNNNLRNIVAIQDLGEGFLRNVKSEKIFSPRVDPAAFVLNKIIDAPTDNKNNQYDPGKIGSNYLTPSIRTPGIGGSGFTNSVQEGLDYARLESARKLSPNEFTFHPQLGYISLQQRLSNDEVLAVAFQYTIGDKVYQVGEFGTDGGSSNVETNIPGQTDPDAQVPLAQALVVKMLKSSLTLTSAPVWNLMMKNIYQIPNAMNISQDKFRFNLLYTDPSPLNYISQAGDLPLPEGVDRTPLLKVFHLDRLDSSNNPQNGGDGFFDYLAQGSATNGLDPATGSFGNNNNNNGYGGNNSYGGGYGNNSNQNQYNNNIFDGITIDAVNGRIIFTTAEPFGTHLFDKLKNKMDEDYDVSASYNSNQKKYVFRELYSNTKSSAIRNQSSKNKFQLKGKYSSVSGQGIPIGAFNIAPGSVVVNAGGRVLAEGVDYTVDYTGGRVMILDEALLASNTPINISVENNTMFGQQTKRFFGLNIDHQFSKDFKIGGTFLRLSEKPMTHKSVYGQESVNNTIWGFNMQYSTEVPFLTRMVNKLPNIDTDVESRVSVRGEFAYLQPGASKNDQMNGEATVYIDDFEGAQSRIDIRSPLAWKLSSTPVGFFKKDANTYEDPNNLPHSLEDGFRRGKLAWYTIDPTFYVGAKPNGVGIEDMSSNRTRRIYSEELFATKDIAYGESRVITTLDMSFYPEERGPYNFNPDYLQSLKSKTPRKNWGGVMRGLATTNFEQANIEFVEFWVLDPYVGRSNDVLPERNSGELRLNFGFISEDILRDGYKQYENGLPGVGSTVATIETIWGKVPAAPSLIYAFDVNAESRRLQDVGLDGLSDEEERIKFADFAGFSDPAADNFVHYLDAEGSILERYKNYNGLEGNSPTTGTRGGNNQPDAEDIDGDNTMNTIDAYFEYAVKIKANPEVGENYVTDIRNTTAQLADGSVTPVRWVQYKVPIDENGKKIGMIDDFRSMRFMRMYLTGFESDITLRFGSLDLVRSDWRRYNASLQNDKDNNPLPLRPNTGFDVTSVSVQDNYDRKPIPYVIPPGVKREQYYVNNTVVAQNEQSLSLKVYPIETGKAPDGLAPGDSRGVYKNFNLDLRRYNKLRMFIHAEALENSTMRLRDDEMVAFIRLGTDITDNFYQVEIPLKVTNFGEANPDLIWPEANELELKLELLTKLKVMFMNEVGKQERLTDIFFKEEEELSGGASRENKLRYGIKGNPNFGNVRVIMIGLRNDLDRYGATGDLAGEFWFDELRMSDMDNKGGWAATLSVDANLADFANISATGTKRTIGFGGLEQGPNQRSKEDFKSYSIVTNVNLGQLLPKNWRINLPFNYAISEEFITPEFDPANPDVKLKTMKSVAGSSAMADEIEKRATDYTKRRSINFIGVNKQKDPESKKRIYDIENITLSHSYNEVIHHDFEVESMIDQQTRSALDYAYSFEVKPIEPFKKMEFMKGRYWQILKDFNFNYLPSNIMFSSNIMRQYNKQQFRLIDVEGIGLDPLYRRNYYFNYNYGFNFDLTKSLRLNYVGGSNNIVRNYYDSQFNVIENSTIWDDYFNVGEPNQFTQQFTLNYDLPLNKIPFLAFVRSSYAYTGTYNWQRASDAFSQIEFDGVNYNLGNTIQNSRTQQLNTTFSLETLYRYVGLVKRNTAKKTPAKKAAIVPGQKVVQEKEKEGGSTGGALTDFAIGLLTSVKTIQINYSENSGTVLPGFMPSVGFFGTSKPTMGFVFGDQADVRYQAASHGYLTNFPEFNQEYTEVSNKTLNFTASVNPIPDLTIDVTGRRMKSENYAEQFQVLNNEYQSQSPYNYGNFSISTIMLSSAFSSNSLEYSAAFERMKENRLIVANRLATARGIDINNPANLDKEGFPVGYSKGSQEVLLPSFLAAYTGKGADKVSTSMFRDIPLPNWNLRYTGLMRIPWIKSKFRRFSIHHGYTATYALGSFSSNFEYYEKPNEVNQYGNYPAQTVVNNAILTEQFNPLIRFDLETNSAIKILAEIRKDRTLALSFDNNLLTETSGNDYVIGLGYRIKNVGFNSMYANNGMGGRIESDINIKVDLTLSKRETIVRYLDYNNNQVGGGQDMWKLLITADYMLSKNLTAIFFYDHSFSKAVISTMYPITNIRTGLTMRYSFGN</sequence>
<dbReference type="EMBL" id="UGQL01000002">
    <property type="protein sequence ID" value="STZ69819.1"/>
    <property type="molecule type" value="Genomic_DNA"/>
</dbReference>
<evidence type="ECO:0000256" key="1">
    <source>
        <dbReference type="SAM" id="MobiDB-lite"/>
    </source>
</evidence>
<dbReference type="NCBIfam" id="TIGR04189">
    <property type="entry name" value="surface_SprA"/>
    <property type="match status" value="2"/>
</dbReference>
<dbReference type="InterPro" id="IPR026377">
    <property type="entry name" value="Cell_surface_SprA"/>
</dbReference>
<accession>A0A378U3G3</accession>